<evidence type="ECO:0000313" key="2">
    <source>
        <dbReference type="Proteomes" id="UP000830167"/>
    </source>
</evidence>
<dbReference type="Proteomes" id="UP000830167">
    <property type="component" value="Chromosome"/>
</dbReference>
<protein>
    <submittedName>
        <fullName evidence="1">EscU/YscU/HrcU family type III secretion system export apparatus switch protein</fullName>
    </submittedName>
</protein>
<dbReference type="InterPro" id="IPR029025">
    <property type="entry name" value="T3SS_substrate_exporter_C"/>
</dbReference>
<dbReference type="InterPro" id="IPR006135">
    <property type="entry name" value="T3SS_substrate_exporter"/>
</dbReference>
<dbReference type="Pfam" id="PF01312">
    <property type="entry name" value="Bac_export_2"/>
    <property type="match status" value="1"/>
</dbReference>
<organism evidence="1 2">
    <name type="scientific">Fodinisporobacter ferrooxydans</name>
    <dbReference type="NCBI Taxonomy" id="2901836"/>
    <lineage>
        <taxon>Bacteria</taxon>
        <taxon>Bacillati</taxon>
        <taxon>Bacillota</taxon>
        <taxon>Bacilli</taxon>
        <taxon>Bacillales</taxon>
        <taxon>Alicyclobacillaceae</taxon>
        <taxon>Fodinisporobacter</taxon>
    </lineage>
</organism>
<dbReference type="PANTHER" id="PTHR30531:SF12">
    <property type="entry name" value="FLAGELLAR BIOSYNTHETIC PROTEIN FLHB"/>
    <property type="match status" value="1"/>
</dbReference>
<proteinExistence type="predicted"/>
<gene>
    <name evidence="1" type="ORF">LSG31_05545</name>
</gene>
<dbReference type="PANTHER" id="PTHR30531">
    <property type="entry name" value="FLAGELLAR BIOSYNTHETIC PROTEIN FLHB"/>
    <property type="match status" value="1"/>
</dbReference>
<evidence type="ECO:0000313" key="1">
    <source>
        <dbReference type="EMBL" id="UOF91712.1"/>
    </source>
</evidence>
<dbReference type="RefSeq" id="WP_347438400.1">
    <property type="nucleotide sequence ID" value="NZ_CP089291.1"/>
</dbReference>
<reference evidence="1" key="1">
    <citation type="submission" date="2021-12" db="EMBL/GenBank/DDBJ databases">
        <title>Alicyclobacillaceae gen. nov., sp. nov., isolated from chalcocite enrichment system.</title>
        <authorList>
            <person name="Jiang Z."/>
        </authorList>
    </citation>
    <scope>NUCLEOTIDE SEQUENCE</scope>
    <source>
        <strain evidence="1">MYW30-H2</strain>
    </source>
</reference>
<name>A0ABY4CMJ3_9BACL</name>
<dbReference type="EMBL" id="CP089291">
    <property type="protein sequence ID" value="UOF91712.1"/>
    <property type="molecule type" value="Genomic_DNA"/>
</dbReference>
<keyword evidence="2" id="KW-1185">Reference proteome</keyword>
<dbReference type="SUPFAM" id="SSF160544">
    <property type="entry name" value="EscU C-terminal domain-like"/>
    <property type="match status" value="1"/>
</dbReference>
<accession>A0ABY4CMJ3</accession>
<dbReference type="Gene3D" id="3.40.1690.10">
    <property type="entry name" value="secretion proteins EscU"/>
    <property type="match status" value="1"/>
</dbReference>
<sequence>MKKQKQAVALRYQSEMHEAPIVVAKGKGQIAEKILEQAKEYDIPIQEDPSLVEILGKLDLQQQIPPELYQVVAELLAFIYQADKRNESPSY</sequence>